<dbReference type="InterPro" id="IPR000438">
    <property type="entry name" value="Acetyl_CoA_COase_Trfase_b_su"/>
</dbReference>
<comment type="catalytic activity">
    <reaction evidence="5">
        <text>N(6)-carboxybiotinyl-L-lysyl-[protein] + acetyl-CoA = N(6)-biotinyl-L-lysyl-[protein] + malonyl-CoA</text>
        <dbReference type="Rhea" id="RHEA:54728"/>
        <dbReference type="Rhea" id="RHEA-COMP:10505"/>
        <dbReference type="Rhea" id="RHEA-COMP:10506"/>
        <dbReference type="ChEBI" id="CHEBI:57288"/>
        <dbReference type="ChEBI" id="CHEBI:57384"/>
        <dbReference type="ChEBI" id="CHEBI:83144"/>
        <dbReference type="ChEBI" id="CHEBI:83145"/>
        <dbReference type="EC" id="2.1.3.15"/>
    </reaction>
</comment>
<comment type="subunit">
    <text evidence="5">Acetyl-CoA carboxylase is a heterohexamer composed of biotin carboxyl carrier protein (AccB), biotin carboxylase (AccC) and two subunits each of ACCase subunit alpha (AccA) and ACCase subunit beta (AccD).</text>
</comment>
<accession>A0ABQ5JIC3</accession>
<keyword evidence="5" id="KW-0479">Metal-binding</keyword>
<dbReference type="PANTHER" id="PTHR42995">
    <property type="entry name" value="ACETYL-COENZYME A CARBOXYLASE CARBOXYL TRANSFERASE SUBUNIT BETA, CHLOROPLASTIC"/>
    <property type="match status" value="1"/>
</dbReference>
<evidence type="ECO:0000259" key="6">
    <source>
        <dbReference type="PROSITE" id="PS50980"/>
    </source>
</evidence>
<keyword evidence="3 5" id="KW-0863">Zinc-finger</keyword>
<evidence type="ECO:0000256" key="2">
    <source>
        <dbReference type="ARBA" id="ARBA00022679"/>
    </source>
</evidence>
<dbReference type="GO" id="GO:0016740">
    <property type="term" value="F:transferase activity"/>
    <property type="evidence" value="ECO:0007669"/>
    <property type="project" value="UniProtKB-KW"/>
</dbReference>
<evidence type="ECO:0000256" key="4">
    <source>
        <dbReference type="ARBA" id="ARBA00023098"/>
    </source>
</evidence>
<feature type="domain" description="CoA carboxyltransferase N-terminal" evidence="6">
    <location>
        <begin position="29"/>
        <end position="286"/>
    </location>
</feature>
<keyword evidence="5" id="KW-0547">Nucleotide-binding</keyword>
<dbReference type="Proteomes" id="UP001055149">
    <property type="component" value="Unassembled WGS sequence"/>
</dbReference>
<comment type="caution">
    <text evidence="7">The sequence shown here is derived from an EMBL/GenBank/DDBJ whole genome shotgun (WGS) entry which is preliminary data.</text>
</comment>
<comment type="caution">
    <text evidence="5">Lacks conserved residue(s) required for the propagation of feature annotation.</text>
</comment>
<name>A0ABQ5JIC3_9LACO</name>
<keyword evidence="5" id="KW-0862">Zinc</keyword>
<evidence type="ECO:0000256" key="1">
    <source>
        <dbReference type="ARBA" id="ARBA00022516"/>
    </source>
</evidence>
<keyword evidence="5" id="KW-0067">ATP-binding</keyword>
<reference evidence="7" key="1">
    <citation type="journal article" date="2022" name="Int. J. Syst. Evol. Microbiol.">
        <title>A novel species of lactic acid bacteria, Ligilactobacillus pabuli sp. nov., isolated from alfalfa silage.</title>
        <authorList>
            <person name="Tohno M."/>
            <person name="Tanizawa Y."/>
            <person name="Sawada H."/>
            <person name="Sakamoto M."/>
            <person name="Ohkuma M."/>
            <person name="Kobayashi H."/>
        </authorList>
    </citation>
    <scope>NUCLEOTIDE SEQUENCE</scope>
    <source>
        <strain evidence="7">AF129</strain>
    </source>
</reference>
<keyword evidence="5" id="KW-0275">Fatty acid biosynthesis</keyword>
<dbReference type="Gene3D" id="3.90.226.10">
    <property type="entry name" value="2-enoyl-CoA Hydratase, Chain A, domain 1"/>
    <property type="match status" value="1"/>
</dbReference>
<gene>
    <name evidence="5 7" type="primary">accD</name>
    <name evidence="7" type="ORF">LPAF129_15470</name>
</gene>
<comment type="cofactor">
    <cofactor evidence="5">
        <name>Zn(2+)</name>
        <dbReference type="ChEBI" id="CHEBI:29105"/>
    </cofactor>
    <text evidence="5">Binds 1 zinc ion per subunit.</text>
</comment>
<dbReference type="EC" id="2.1.3.15" evidence="5"/>
<dbReference type="PRINTS" id="PR01070">
    <property type="entry name" value="ACCCTRFRASEB"/>
</dbReference>
<organism evidence="7 8">
    <name type="scientific">Ligilactobacillus pabuli</name>
    <dbReference type="NCBI Taxonomy" id="2886039"/>
    <lineage>
        <taxon>Bacteria</taxon>
        <taxon>Bacillati</taxon>
        <taxon>Bacillota</taxon>
        <taxon>Bacilli</taxon>
        <taxon>Lactobacillales</taxon>
        <taxon>Lactobacillaceae</taxon>
        <taxon>Ligilactobacillus</taxon>
    </lineage>
</organism>
<keyword evidence="5" id="KW-0963">Cytoplasm</keyword>
<feature type="binding site" evidence="5">
    <location>
        <position position="36"/>
    </location>
    <ligand>
        <name>Zn(2+)</name>
        <dbReference type="ChEBI" id="CHEBI:29105"/>
    </ligand>
</feature>
<keyword evidence="1 5" id="KW-0444">Lipid biosynthesis</keyword>
<comment type="pathway">
    <text evidence="5">Lipid metabolism; malonyl-CoA biosynthesis; malonyl-CoA from acetyl-CoA: step 1/1.</text>
</comment>
<dbReference type="InterPro" id="IPR029045">
    <property type="entry name" value="ClpP/crotonase-like_dom_sf"/>
</dbReference>
<dbReference type="PANTHER" id="PTHR42995:SF5">
    <property type="entry name" value="ACETYL-COENZYME A CARBOXYLASE CARBOXYL TRANSFERASE SUBUNIT BETA, CHLOROPLASTIC"/>
    <property type="match status" value="1"/>
</dbReference>
<proteinExistence type="inferred from homology"/>
<feature type="binding site" evidence="5">
    <location>
        <position position="33"/>
    </location>
    <ligand>
        <name>Zn(2+)</name>
        <dbReference type="ChEBI" id="CHEBI:29105"/>
    </ligand>
</feature>
<evidence type="ECO:0000256" key="5">
    <source>
        <dbReference type="HAMAP-Rule" id="MF_01395"/>
    </source>
</evidence>
<feature type="binding site" evidence="5">
    <location>
        <position position="51"/>
    </location>
    <ligand>
        <name>Zn(2+)</name>
        <dbReference type="ChEBI" id="CHEBI:29105"/>
    </ligand>
</feature>
<evidence type="ECO:0000313" key="7">
    <source>
        <dbReference type="EMBL" id="GKS81861.1"/>
    </source>
</evidence>
<feature type="binding site" evidence="5">
    <location>
        <position position="54"/>
    </location>
    <ligand>
        <name>Zn(2+)</name>
        <dbReference type="ChEBI" id="CHEBI:29105"/>
    </ligand>
</feature>
<sequence length="286" mass="31621">MQLFDELKTLGQKHIKANKQAQQNLPSGVWLACPKCQQSVYHKDLGRYFTCPNCDYGFRIASRDRVEWLTDSFTEMDQDIETADPLDFPDYGKKIAAAKRKTDLNDSILTGVAKIGSQEFCLGIMDPNFIMGSMGTVTGEKVTRLFEYATEHQQAVVLFTASGGARMQEGIFSLMQMSKVSSAVKAHSQAGLFYLSVITDPTTGGVTASFAMQGDIILSEPHALIGFAGKRVIEQTMHQKIPENLQDADNILQHGFIDAIVKRPDEKATIEWLLEMNQGKAGELSS</sequence>
<dbReference type="Pfam" id="PF01039">
    <property type="entry name" value="Carboxyl_trans"/>
    <property type="match status" value="1"/>
</dbReference>
<keyword evidence="2 5" id="KW-0808">Transferase</keyword>
<evidence type="ECO:0000256" key="3">
    <source>
        <dbReference type="ARBA" id="ARBA00022771"/>
    </source>
</evidence>
<comment type="function">
    <text evidence="5">Component of the acetyl coenzyme A carboxylase (ACC) complex. Biotin carboxylase (BC) catalyzes the carboxylation of biotin on its carrier protein (BCCP) and then the CO(2) group is transferred by the transcarboxylase to acetyl-CoA to form malonyl-CoA.</text>
</comment>
<dbReference type="EMBL" id="BQXH01000014">
    <property type="protein sequence ID" value="GKS81861.1"/>
    <property type="molecule type" value="Genomic_DNA"/>
</dbReference>
<comment type="similarity">
    <text evidence="5">Belongs to the AccD/PCCB family.</text>
</comment>
<evidence type="ECO:0000313" key="8">
    <source>
        <dbReference type="Proteomes" id="UP001055149"/>
    </source>
</evidence>
<dbReference type="SUPFAM" id="SSF52096">
    <property type="entry name" value="ClpP/crotonase"/>
    <property type="match status" value="1"/>
</dbReference>
<dbReference type="InterPro" id="IPR034733">
    <property type="entry name" value="AcCoA_carboxyl_beta"/>
</dbReference>
<protein>
    <recommendedName>
        <fullName evidence="5">Acetyl-coenzyme A carboxylase carboxyl transferase subunit beta</fullName>
        <shortName evidence="5">ACCase subunit beta</shortName>
        <shortName evidence="5">Acetyl-CoA carboxylase carboxyltransferase subunit beta</shortName>
        <ecNumber evidence="5">2.1.3.15</ecNumber>
    </recommendedName>
</protein>
<dbReference type="RefSeq" id="WP_244055757.1">
    <property type="nucleotide sequence ID" value="NZ_BQXH01000014.1"/>
</dbReference>
<dbReference type="NCBIfam" id="TIGR00515">
    <property type="entry name" value="accD"/>
    <property type="match status" value="1"/>
</dbReference>
<keyword evidence="8" id="KW-1185">Reference proteome</keyword>
<keyword evidence="4 5" id="KW-0443">Lipid metabolism</keyword>
<dbReference type="PROSITE" id="PS50980">
    <property type="entry name" value="COA_CT_NTER"/>
    <property type="match status" value="1"/>
</dbReference>
<comment type="subcellular location">
    <subcellularLocation>
        <location evidence="5">Cytoplasm</location>
    </subcellularLocation>
</comment>
<dbReference type="InterPro" id="IPR011762">
    <property type="entry name" value="COA_CT_N"/>
</dbReference>
<dbReference type="HAMAP" id="MF_01395">
    <property type="entry name" value="AcetylCoA_CT_beta"/>
    <property type="match status" value="1"/>
</dbReference>
<keyword evidence="5" id="KW-0276">Fatty acid metabolism</keyword>